<evidence type="ECO:0000313" key="3">
    <source>
        <dbReference type="EMBL" id="OGC64225.1"/>
    </source>
</evidence>
<evidence type="ECO:0000313" key="4">
    <source>
        <dbReference type="Proteomes" id="UP000176492"/>
    </source>
</evidence>
<dbReference type="NCBIfam" id="NF009150">
    <property type="entry name" value="PRK12497.1-3"/>
    <property type="match status" value="1"/>
</dbReference>
<dbReference type="SUPFAM" id="SSF52980">
    <property type="entry name" value="Restriction endonuclease-like"/>
    <property type="match status" value="1"/>
</dbReference>
<proteinExistence type="inferred from homology"/>
<dbReference type="InterPro" id="IPR011856">
    <property type="entry name" value="tRNA_endonuc-like_dom_sf"/>
</dbReference>
<organism evidence="3 4">
    <name type="scientific">candidate division WWE3 bacterium RIFCSPLOWO2_02_FULL_53_10</name>
    <dbReference type="NCBI Taxonomy" id="1802629"/>
    <lineage>
        <taxon>Bacteria</taxon>
        <taxon>Katanobacteria</taxon>
    </lineage>
</organism>
<dbReference type="GO" id="GO:0003676">
    <property type="term" value="F:nucleic acid binding"/>
    <property type="evidence" value="ECO:0007669"/>
    <property type="project" value="InterPro"/>
</dbReference>
<dbReference type="CDD" id="cd20736">
    <property type="entry name" value="PoNe_Nuclease"/>
    <property type="match status" value="1"/>
</dbReference>
<dbReference type="HAMAP" id="MF_00048">
    <property type="entry name" value="UPF0102"/>
    <property type="match status" value="1"/>
</dbReference>
<sequence length="123" mass="13876">MINLGRYGEELARKFLEKKGFKLIECNFKTPRWGEIDLVMKDGETLVFVEVKSKSNPGAALYGGPLSTINFYKMRALKRASQFYVSSKKLQGKPARLDAVSVILDEAGKAEIEYFPHISGNVW</sequence>
<reference evidence="3 4" key="1">
    <citation type="journal article" date="2016" name="Nat. Commun.">
        <title>Thousands of microbial genomes shed light on interconnected biogeochemical processes in an aquifer system.</title>
        <authorList>
            <person name="Anantharaman K."/>
            <person name="Brown C.T."/>
            <person name="Hug L.A."/>
            <person name="Sharon I."/>
            <person name="Castelle C.J."/>
            <person name="Probst A.J."/>
            <person name="Thomas B.C."/>
            <person name="Singh A."/>
            <person name="Wilkins M.J."/>
            <person name="Karaoz U."/>
            <person name="Brodie E.L."/>
            <person name="Williams K.H."/>
            <person name="Hubbard S.S."/>
            <person name="Banfield J.F."/>
        </authorList>
    </citation>
    <scope>NUCLEOTIDE SEQUENCE [LARGE SCALE GENOMIC DNA]</scope>
</reference>
<dbReference type="EMBL" id="MEVM01000178">
    <property type="protein sequence ID" value="OGC64225.1"/>
    <property type="molecule type" value="Genomic_DNA"/>
</dbReference>
<dbReference type="AlphaFoldDB" id="A0A1F4W4B9"/>
<dbReference type="PANTHER" id="PTHR34039">
    <property type="entry name" value="UPF0102 PROTEIN YRAN"/>
    <property type="match status" value="1"/>
</dbReference>
<protein>
    <recommendedName>
        <fullName evidence="2">UPF0102 protein A3J33_01740</fullName>
    </recommendedName>
</protein>
<name>A0A1F4W4B9_UNCKA</name>
<dbReference type="Pfam" id="PF02021">
    <property type="entry name" value="UPF0102"/>
    <property type="match status" value="1"/>
</dbReference>
<evidence type="ECO:0000256" key="1">
    <source>
        <dbReference type="ARBA" id="ARBA00006738"/>
    </source>
</evidence>
<gene>
    <name evidence="3" type="ORF">A3J33_01740</name>
</gene>
<dbReference type="InterPro" id="IPR011335">
    <property type="entry name" value="Restrct_endonuc-II-like"/>
</dbReference>
<comment type="caution">
    <text evidence="3">The sequence shown here is derived from an EMBL/GenBank/DDBJ whole genome shotgun (WGS) entry which is preliminary data.</text>
</comment>
<dbReference type="NCBIfam" id="TIGR00252">
    <property type="entry name" value="YraN family protein"/>
    <property type="match status" value="1"/>
</dbReference>
<dbReference type="Gene3D" id="3.40.1350.10">
    <property type="match status" value="1"/>
</dbReference>
<evidence type="ECO:0000256" key="2">
    <source>
        <dbReference type="HAMAP-Rule" id="MF_00048"/>
    </source>
</evidence>
<dbReference type="Proteomes" id="UP000176492">
    <property type="component" value="Unassembled WGS sequence"/>
</dbReference>
<comment type="similarity">
    <text evidence="1 2">Belongs to the UPF0102 family.</text>
</comment>
<accession>A0A1F4W4B9</accession>
<dbReference type="InterPro" id="IPR003509">
    <property type="entry name" value="UPF0102_YraN-like"/>
</dbReference>
<dbReference type="PANTHER" id="PTHR34039:SF1">
    <property type="entry name" value="UPF0102 PROTEIN YRAN"/>
    <property type="match status" value="1"/>
</dbReference>